<dbReference type="AlphaFoldDB" id="A0A0A7LG78"/>
<dbReference type="GeneID" id="24818280"/>
<accession>A0A0A7LG78</accession>
<reference evidence="1 2" key="1">
    <citation type="journal article" date="2014" name="Appl. Environ. Microbiol.">
        <title>Comparative Genome Analysis of 'Candidatus Methanoplasma termitum' Indicates a New Mode of Energy Metabolism in the Seventh Order of Methanogens.</title>
        <authorList>
            <person name="Lang K."/>
            <person name="Schuldes J."/>
            <person name="Klingl A."/>
            <person name="Poehlein A."/>
            <person name="Daniel R."/>
            <person name="Brune A."/>
        </authorList>
    </citation>
    <scope>NUCLEOTIDE SEQUENCE [LARGE SCALE GENOMIC DNA]</scope>
    <source>
        <strain evidence="2">Mpt1</strain>
    </source>
</reference>
<evidence type="ECO:0000313" key="2">
    <source>
        <dbReference type="Proteomes" id="UP000030787"/>
    </source>
</evidence>
<evidence type="ECO:0000313" key="1">
    <source>
        <dbReference type="EMBL" id="AIZ56501.1"/>
    </source>
</evidence>
<name>A0A0A7LG78_9ARCH</name>
<dbReference type="Gene3D" id="2.20.28.30">
    <property type="entry name" value="RNA polymerase ii, chain L"/>
    <property type="match status" value="1"/>
</dbReference>
<protein>
    <submittedName>
        <fullName evidence="1">Uncharacterized protein</fullName>
    </submittedName>
</protein>
<dbReference type="RefSeq" id="WP_048112026.1">
    <property type="nucleotide sequence ID" value="NZ_CP010070.1"/>
</dbReference>
<dbReference type="STRING" id="1577791.Mpt1_c06140"/>
<dbReference type="KEGG" id="mear:Mpt1_c06140"/>
<dbReference type="EMBL" id="CP010070">
    <property type="protein sequence ID" value="AIZ56501.1"/>
    <property type="molecule type" value="Genomic_DNA"/>
</dbReference>
<gene>
    <name evidence="1" type="ORF">Mpt1_c06140</name>
</gene>
<dbReference type="HOGENOM" id="CLU_1202580_0_0_2"/>
<sequence length="230" mass="25609">MVKPMALVAIRCPNCGGTVQFEEKMNSGFCVHCGNKIANEHPAIEQVPTDHDSKMAYYLKKAKGSLTDHDWDTADGLVNNILKLDPDCKDAWYMQALLHRRDGTSESIIEKAESGGKRDYGVFSKEDISKCWGEFDLTVKYEISKRTTLTVKTLVVIDGKDSFPLERGKSTIFGVNSGTHDITAQFIMKKGLTKGDNMSFIASKDHEFVIKTSTSGMIMVYIEPKIVQIS</sequence>
<proteinExistence type="predicted"/>
<dbReference type="Proteomes" id="UP000030787">
    <property type="component" value="Chromosome"/>
</dbReference>
<organism evidence="1 2">
    <name type="scientific">Candidatus Methanoplasma termitum</name>
    <dbReference type="NCBI Taxonomy" id="1577791"/>
    <lineage>
        <taxon>Archaea</taxon>
        <taxon>Methanobacteriati</taxon>
        <taxon>Thermoplasmatota</taxon>
        <taxon>Thermoplasmata</taxon>
        <taxon>Methanomassiliicoccales</taxon>
        <taxon>Methanomassiliicoccaceae</taxon>
        <taxon>Candidatus Methanoplasma</taxon>
    </lineage>
</organism>
<keyword evidence="2" id="KW-1185">Reference proteome</keyword>